<dbReference type="EMBL" id="LJIJ01000036">
    <property type="protein sequence ID" value="ODN04738.1"/>
    <property type="molecule type" value="Genomic_DNA"/>
</dbReference>
<evidence type="ECO:0000256" key="5">
    <source>
        <dbReference type="ARBA" id="ARBA00022989"/>
    </source>
</evidence>
<dbReference type="InterPro" id="IPR027417">
    <property type="entry name" value="P-loop_NTPase"/>
</dbReference>
<dbReference type="GO" id="GO:0140359">
    <property type="term" value="F:ABC-type transporter activity"/>
    <property type="evidence" value="ECO:0007669"/>
    <property type="project" value="InterPro"/>
</dbReference>
<feature type="transmembrane region" description="Helical" evidence="8">
    <location>
        <begin position="73"/>
        <end position="96"/>
    </location>
</feature>
<dbReference type="SUPFAM" id="SSF52540">
    <property type="entry name" value="P-loop containing nucleoside triphosphate hydrolases"/>
    <property type="match status" value="2"/>
</dbReference>
<feature type="transmembrane region" description="Helical" evidence="8">
    <location>
        <begin position="1232"/>
        <end position="1251"/>
    </location>
</feature>
<feature type="transmembrane region" description="Helical" evidence="8">
    <location>
        <begin position="1463"/>
        <end position="1483"/>
    </location>
</feature>
<feature type="transmembrane region" description="Helical" evidence="8">
    <location>
        <begin position="1272"/>
        <end position="1299"/>
    </location>
</feature>
<dbReference type="PANTHER" id="PTHR19229">
    <property type="entry name" value="ATP-BINDING CASSETTE TRANSPORTER SUBFAMILY A ABCA"/>
    <property type="match status" value="1"/>
</dbReference>
<evidence type="ECO:0000256" key="4">
    <source>
        <dbReference type="ARBA" id="ARBA00022840"/>
    </source>
</evidence>
<evidence type="ECO:0000256" key="7">
    <source>
        <dbReference type="SAM" id="MobiDB-lite"/>
    </source>
</evidence>
<keyword evidence="3" id="KW-0547">Nucleotide-binding</keyword>
<dbReference type="Gene3D" id="3.40.50.300">
    <property type="entry name" value="P-loop containing nucleotide triphosphate hydrolases"/>
    <property type="match status" value="2"/>
</dbReference>
<keyword evidence="2 8" id="KW-0812">Transmembrane</keyword>
<feature type="region of interest" description="Disordered" evidence="7">
    <location>
        <begin position="1"/>
        <end position="35"/>
    </location>
</feature>
<feature type="domain" description="ABC transporter" evidence="9">
    <location>
        <begin position="574"/>
        <end position="807"/>
    </location>
</feature>
<keyword evidence="4 10" id="KW-0067">ATP-binding</keyword>
<dbReference type="GO" id="GO:0016020">
    <property type="term" value="C:membrane"/>
    <property type="evidence" value="ECO:0007669"/>
    <property type="project" value="UniProtKB-SubCell"/>
</dbReference>
<evidence type="ECO:0000313" key="10">
    <source>
        <dbReference type="EMBL" id="ODN04738.1"/>
    </source>
</evidence>
<dbReference type="PANTHER" id="PTHR19229:SF250">
    <property type="entry name" value="ABC TRANSPORTER DOMAIN-CONTAINING PROTEIN-RELATED"/>
    <property type="match status" value="1"/>
</dbReference>
<sequence>MTNSQQSLIETDVGGEESRATESKAQSRCPRDTSTKKKIRKCLRPDIGHSRNIFVTTFYRIWMYRRRHLFTTMVQLIVPPMIILGMIMYMGTLLTVQEKGWSRWDKISQKDLIGGVCGVHCANPKTKGVITLHLKHSTTVFAQKFEMQLKETLAKSNIELLSVNKKDGIIKEAIHHHLRHDEFRKYIAGIEVQNPDVDSPGSLFGVKDNFKLAFTVVMAQKIPEFGFNHASTFFDLDEHQPEAYYQLVGIELAVFSAFRDLINMENNATNQIKSISLQSFPYPPHKSYSPINEDGVDWTKNINATLTVIFVLSMIPTVFTVVEGPVTEKEDGFKLYLQLMGYPRGAYWFSWILNQFLVQCIVVALQVFLLFFPINENTGTLMKHGDWRLWLVVLLLYNLSCLTFFVFLAAFFRRGKMATYLVILIWCLFYHVLQSHIPATLPLLHVYVHSTYSLWHLICLVPSGAIYWAVFSLTAITSDSWDTIGFPVSNSDFTLINAIVMMIADFFIYFFLTLYVDNLNPGPFQFSQPWNYFFEGIKPRFIDPLKDFAAEDIPSKESVCTQCENCAPISDAAIEFDKISKRFYVYDAVYGLENVKFTVHTAKITVILGHKDSGRTTLMRLVCGEYAPTSGTASVFGYDVRRDAQKVQSYLSICMEKNLLCEYLTVTEHMQLIGKLKGLSIKDTRKKAKLILESLGLLPQANDSVWRLVNWQKRVLCVAMAILGSKRILLLDEPTKGLDLDVQRQIWALLKQLKKNGKTILLLSNNIEEAYQIADKIVIMSRGKVAGAGTPNRLEQIFESGYHIHMNVIPNSNKDEILSFIQKYVPSAKEVEGSLRQVSKAMQISDWDKASQALLMEFTETSPTAVDNEETVIEIPDEGQGGSLTNSLVNVQDHDQQKESTPTIVQLNKDLAEPFNLTKLEISYVLPFQERTNFSQLFIQLDNTNTALKLGIKSYSVEMHDMEHTFYRVDDYVDIVNATNVRESTDRESGDFSDIKPLKLPDDGRTFEPLPTHSIDMTFKSKLCSGCIGLWALIAKRFWFFIGNYRHAIVQILGPLLIVFVTIYTTNMSFDHKLAIFNVKYNTSKKSDNPVAPYRINSGSSTAAEMLKSFERAIATPPNNIKRLKNLETSGFDTYITEDNRWALHNEVILGADFTEVDDPTEKTVTAMFSPGHLHAAPLAVLFMCQTILDFEFPNQNYDIEMNTQALAHDRNEIFLSGKVYPKILLMQSLDITFTVSIAFSYFIFTSGFAVQPCAEQVSKNKRYQLNIIWNALYWTGFACIDVILNLFFTTILALIMYFAPSHEVFKNPQFMILFIITGCLGGFSSTLMSYCLTHFLMKPATSYYVTLSINQVLGLFIFLLYTIFNFDYIGPYVGDVVSLCLQCIQPFTLPWNFYNAILLAFKQGRCLLLNPTVKAEMCSLAADSYKDINIIRKDCCDYTPPEWTFDFIVKEIEITLALKSKLWIYIVIQLSHCVGLCFLLTFMERRTIRRKLLNILIHPEKPVKLKDSMDLESIANNEKFVDTVEASIDRDKYFIVRNLGTSTFRRNILHGVTFATEPGKCIAIVGPETSGLTTLFEIMAGFSAISDGDITYGGHSLFSLTGRNKLLCQLGFCPSSDVTIDKLSGLQLLKLFGRLRGIPEKALPTHIDYWVQSLKLERKIKKRCQSYSAVIRKKLNVAIAAIGNPLVVIFDDPVSQLDPESRTQVCTVLESLVHANRVVILMTHELASVEKFCSKLIFLVNGQMHCTRDPEAIRQEISHEFTLVVRLKGVESGNIDFRTYTDFKSRISGDIESATLQEEHSHTLIYRISSSKYRWSNIFDIVEKITSEFSSIIQDYKIRKRSLQDVFNSYASKQQVFRTGLSAWDEFRSAYC</sequence>
<feature type="transmembrane region" description="Helical" evidence="8">
    <location>
        <begin position="306"/>
        <end position="326"/>
    </location>
</feature>
<dbReference type="Pfam" id="PF12698">
    <property type="entry name" value="ABC2_membrane_3"/>
    <property type="match status" value="1"/>
</dbReference>
<feature type="transmembrane region" description="Helical" evidence="8">
    <location>
        <begin position="1311"/>
        <end position="1333"/>
    </location>
</feature>
<reference evidence="10 11" key="1">
    <citation type="journal article" date="2016" name="Genome Biol. Evol.">
        <title>Gene Family Evolution Reflects Adaptation to Soil Environmental Stressors in the Genome of the Collembolan Orchesella cincta.</title>
        <authorList>
            <person name="Faddeeva-Vakhrusheva A."/>
            <person name="Derks M.F."/>
            <person name="Anvar S.Y."/>
            <person name="Agamennone V."/>
            <person name="Suring W."/>
            <person name="Smit S."/>
            <person name="van Straalen N.M."/>
            <person name="Roelofs D."/>
        </authorList>
    </citation>
    <scope>NUCLEOTIDE SEQUENCE [LARGE SCALE GENOMIC DNA]</scope>
    <source>
        <tissue evidence="10">Mixed pool</tissue>
    </source>
</reference>
<dbReference type="OrthoDB" id="7857434at2759"/>
<evidence type="ECO:0000256" key="3">
    <source>
        <dbReference type="ARBA" id="ARBA00022741"/>
    </source>
</evidence>
<comment type="caution">
    <text evidence="10">The sequence shown here is derived from an EMBL/GenBank/DDBJ whole genome shotgun (WGS) entry which is preliminary data.</text>
</comment>
<name>A0A1D2NHI7_ORCCI</name>
<dbReference type="InterPro" id="IPR026082">
    <property type="entry name" value="ABCA"/>
</dbReference>
<feature type="transmembrane region" description="Helical" evidence="8">
    <location>
        <begin position="1345"/>
        <end position="1365"/>
    </location>
</feature>
<dbReference type="GO" id="GO:0005319">
    <property type="term" value="F:lipid transporter activity"/>
    <property type="evidence" value="ECO:0007669"/>
    <property type="project" value="TreeGrafter"/>
</dbReference>
<evidence type="ECO:0000256" key="6">
    <source>
        <dbReference type="ARBA" id="ARBA00023136"/>
    </source>
</evidence>
<keyword evidence="5 8" id="KW-1133">Transmembrane helix</keyword>
<protein>
    <submittedName>
        <fullName evidence="10">ATP-binding cassette sub-family A member 3</fullName>
    </submittedName>
</protein>
<comment type="subcellular location">
    <subcellularLocation>
        <location evidence="1">Membrane</location>
        <topology evidence="1">Multi-pass membrane protein</topology>
    </subcellularLocation>
</comment>
<gene>
    <name evidence="10" type="ORF">Ocin01_01890</name>
</gene>
<accession>A0A1D2NHI7</accession>
<organism evidence="10 11">
    <name type="scientific">Orchesella cincta</name>
    <name type="common">Springtail</name>
    <name type="synonym">Podura cincta</name>
    <dbReference type="NCBI Taxonomy" id="48709"/>
    <lineage>
        <taxon>Eukaryota</taxon>
        <taxon>Metazoa</taxon>
        <taxon>Ecdysozoa</taxon>
        <taxon>Arthropoda</taxon>
        <taxon>Hexapoda</taxon>
        <taxon>Collembola</taxon>
        <taxon>Entomobryomorpha</taxon>
        <taxon>Entomobryoidea</taxon>
        <taxon>Orchesellidae</taxon>
        <taxon>Orchesellinae</taxon>
        <taxon>Orchesella</taxon>
    </lineage>
</organism>
<proteinExistence type="predicted"/>
<dbReference type="GO" id="GO:0005524">
    <property type="term" value="F:ATP binding"/>
    <property type="evidence" value="ECO:0007669"/>
    <property type="project" value="UniProtKB-KW"/>
</dbReference>
<dbReference type="InterPro" id="IPR013525">
    <property type="entry name" value="ABC2_TM"/>
</dbReference>
<feature type="transmembrane region" description="Helical" evidence="8">
    <location>
        <begin position="346"/>
        <end position="375"/>
    </location>
</feature>
<evidence type="ECO:0000256" key="8">
    <source>
        <dbReference type="SAM" id="Phobius"/>
    </source>
</evidence>
<dbReference type="Pfam" id="PF00005">
    <property type="entry name" value="ABC_tran"/>
    <property type="match status" value="2"/>
</dbReference>
<evidence type="ECO:0000313" key="11">
    <source>
        <dbReference type="Proteomes" id="UP000094527"/>
    </source>
</evidence>
<evidence type="ECO:0000256" key="1">
    <source>
        <dbReference type="ARBA" id="ARBA00004141"/>
    </source>
</evidence>
<feature type="domain" description="ABC transporter" evidence="9">
    <location>
        <begin position="1535"/>
        <end position="1767"/>
    </location>
</feature>
<dbReference type="PROSITE" id="PS50893">
    <property type="entry name" value="ABC_TRANSPORTER_2"/>
    <property type="match status" value="2"/>
</dbReference>
<evidence type="ECO:0000256" key="2">
    <source>
        <dbReference type="ARBA" id="ARBA00022692"/>
    </source>
</evidence>
<dbReference type="InterPro" id="IPR003439">
    <property type="entry name" value="ABC_transporter-like_ATP-bd"/>
</dbReference>
<dbReference type="SMART" id="SM00382">
    <property type="entry name" value="AAA"/>
    <property type="match status" value="2"/>
</dbReference>
<dbReference type="STRING" id="48709.A0A1D2NHI7"/>
<feature type="transmembrane region" description="Helical" evidence="8">
    <location>
        <begin position="454"/>
        <end position="476"/>
    </location>
</feature>
<dbReference type="InterPro" id="IPR003593">
    <property type="entry name" value="AAA+_ATPase"/>
</dbReference>
<keyword evidence="11" id="KW-1185">Reference proteome</keyword>
<keyword evidence="6 8" id="KW-0472">Membrane</keyword>
<feature type="transmembrane region" description="Helical" evidence="8">
    <location>
        <begin position="387"/>
        <end position="411"/>
    </location>
</feature>
<dbReference type="GO" id="GO:0016887">
    <property type="term" value="F:ATP hydrolysis activity"/>
    <property type="evidence" value="ECO:0007669"/>
    <property type="project" value="InterPro"/>
</dbReference>
<feature type="transmembrane region" description="Helical" evidence="8">
    <location>
        <begin position="417"/>
        <end position="433"/>
    </location>
</feature>
<feature type="transmembrane region" description="Helical" evidence="8">
    <location>
        <begin position="496"/>
        <end position="516"/>
    </location>
</feature>
<dbReference type="Proteomes" id="UP000094527">
    <property type="component" value="Unassembled WGS sequence"/>
</dbReference>
<evidence type="ECO:0000259" key="9">
    <source>
        <dbReference type="PROSITE" id="PS50893"/>
    </source>
</evidence>